<feature type="transmembrane region" description="Helical" evidence="1">
    <location>
        <begin position="255"/>
        <end position="280"/>
    </location>
</feature>
<gene>
    <name evidence="2" type="ORF">LY90DRAFT_509570</name>
</gene>
<protein>
    <recommendedName>
        <fullName evidence="4">G-protein coupled receptors family 1 profile domain-containing protein</fullName>
    </recommendedName>
</protein>
<evidence type="ECO:0000313" key="2">
    <source>
        <dbReference type="EMBL" id="ORY45012.1"/>
    </source>
</evidence>
<feature type="transmembrane region" description="Helical" evidence="1">
    <location>
        <begin position="43"/>
        <end position="66"/>
    </location>
</feature>
<dbReference type="Proteomes" id="UP000193920">
    <property type="component" value="Unassembled WGS sequence"/>
</dbReference>
<feature type="transmembrane region" description="Helical" evidence="1">
    <location>
        <begin position="200"/>
        <end position="224"/>
    </location>
</feature>
<accession>A0A1Y2CDA5</accession>
<dbReference type="STRING" id="1754190.A0A1Y2CDA5"/>
<evidence type="ECO:0000313" key="3">
    <source>
        <dbReference type="Proteomes" id="UP000193920"/>
    </source>
</evidence>
<feature type="transmembrane region" description="Helical" evidence="1">
    <location>
        <begin position="152"/>
        <end position="172"/>
    </location>
</feature>
<proteinExistence type="predicted"/>
<dbReference type="EMBL" id="MCOG01000112">
    <property type="protein sequence ID" value="ORY45012.1"/>
    <property type="molecule type" value="Genomic_DNA"/>
</dbReference>
<reference evidence="2 3" key="1">
    <citation type="submission" date="2016-08" db="EMBL/GenBank/DDBJ databases">
        <title>A Parts List for Fungal Cellulosomes Revealed by Comparative Genomics.</title>
        <authorList>
            <consortium name="DOE Joint Genome Institute"/>
            <person name="Haitjema C.H."/>
            <person name="Gilmore S.P."/>
            <person name="Henske J.K."/>
            <person name="Solomon K.V."/>
            <person name="De Groot R."/>
            <person name="Kuo A."/>
            <person name="Mondo S.J."/>
            <person name="Salamov A.A."/>
            <person name="Labutti K."/>
            <person name="Zhao Z."/>
            <person name="Chiniquy J."/>
            <person name="Barry K."/>
            <person name="Brewer H.M."/>
            <person name="Purvine S.O."/>
            <person name="Wright A.T."/>
            <person name="Boxma B."/>
            <person name="Van Alen T."/>
            <person name="Hackstein J.H."/>
            <person name="Baker S.E."/>
            <person name="Grigoriev I.V."/>
            <person name="O'Malley M.A."/>
        </authorList>
    </citation>
    <scope>NUCLEOTIDE SEQUENCE [LARGE SCALE GENOMIC DNA]</scope>
    <source>
        <strain evidence="2 3">G1</strain>
    </source>
</reference>
<sequence>MQKLINLAEGTFNGIVFNDGTFFFNESNSHNMYPDIKFQTSDALQYVIDAYLINMHFPWIFLILILNGKNWYRPINLVLIVHWFLRSTGDLLRNTMQLRTFEPYTYWPFSQKNWYISNAIAHIFWLSGEIVGDWYPLIRTKVVTNNSKKIKIIYFFCIIYNSIKFFGMYTYFMNNPINLKKQVNSDIVSNTKNDIVKYNIVWWSTVVVISITSILYDISIILVLKSHLFNEINGNNLYEKNSFMDKFKQISEFRIIFSMTANLIFLPFVIIFVIFLLYGYKYNNVSNINSDSEIELFRETVLNFNYTFMYMDQILLRSFVNDDQKTTSAFFNISVNNIENNKYKNLDSTKDRVVYDNIAINNSMTSTPSNHKDILEK</sequence>
<keyword evidence="1" id="KW-0812">Transmembrane</keyword>
<name>A0A1Y2CDA5_9FUNG</name>
<comment type="caution">
    <text evidence="2">The sequence shown here is derived from an EMBL/GenBank/DDBJ whole genome shotgun (WGS) entry which is preliminary data.</text>
</comment>
<keyword evidence="3" id="KW-1185">Reference proteome</keyword>
<dbReference type="AlphaFoldDB" id="A0A1Y2CDA5"/>
<organism evidence="2 3">
    <name type="scientific">Neocallimastix californiae</name>
    <dbReference type="NCBI Taxonomy" id="1754190"/>
    <lineage>
        <taxon>Eukaryota</taxon>
        <taxon>Fungi</taxon>
        <taxon>Fungi incertae sedis</taxon>
        <taxon>Chytridiomycota</taxon>
        <taxon>Chytridiomycota incertae sedis</taxon>
        <taxon>Neocallimastigomycetes</taxon>
        <taxon>Neocallimastigales</taxon>
        <taxon>Neocallimastigaceae</taxon>
        <taxon>Neocallimastix</taxon>
    </lineage>
</organism>
<evidence type="ECO:0000256" key="1">
    <source>
        <dbReference type="SAM" id="Phobius"/>
    </source>
</evidence>
<keyword evidence="1" id="KW-0472">Membrane</keyword>
<keyword evidence="1" id="KW-1133">Transmembrane helix</keyword>
<evidence type="ECO:0008006" key="4">
    <source>
        <dbReference type="Google" id="ProtNLM"/>
    </source>
</evidence>